<evidence type="ECO:0000256" key="4">
    <source>
        <dbReference type="SAM" id="SignalP"/>
    </source>
</evidence>
<comment type="subcellular location">
    <subcellularLocation>
        <location evidence="1">Cell envelope</location>
    </subcellularLocation>
</comment>
<dbReference type="AlphaFoldDB" id="A0A9D2HN97"/>
<organism evidence="6 7">
    <name type="scientific">Candidatus Desulfovibrio intestinavium</name>
    <dbReference type="NCBI Taxonomy" id="2838534"/>
    <lineage>
        <taxon>Bacteria</taxon>
        <taxon>Pseudomonadati</taxon>
        <taxon>Thermodesulfobacteriota</taxon>
        <taxon>Desulfovibrionia</taxon>
        <taxon>Desulfovibrionales</taxon>
        <taxon>Desulfovibrionaceae</taxon>
        <taxon>Desulfovibrio</taxon>
    </lineage>
</organism>
<dbReference type="GO" id="GO:0017004">
    <property type="term" value="P:cytochrome complex assembly"/>
    <property type="evidence" value="ECO:0007669"/>
    <property type="project" value="UniProtKB-KW"/>
</dbReference>
<dbReference type="PANTHER" id="PTHR42852">
    <property type="entry name" value="THIOL:DISULFIDE INTERCHANGE PROTEIN DSBE"/>
    <property type="match status" value="1"/>
</dbReference>
<dbReference type="InterPro" id="IPR013740">
    <property type="entry name" value="Redoxin"/>
</dbReference>
<dbReference type="PANTHER" id="PTHR42852:SF13">
    <property type="entry name" value="PROTEIN DIPZ"/>
    <property type="match status" value="1"/>
</dbReference>
<evidence type="ECO:0000256" key="3">
    <source>
        <dbReference type="ARBA" id="ARBA00023284"/>
    </source>
</evidence>
<proteinExistence type="predicted"/>
<comment type="caution">
    <text evidence="6">The sequence shown here is derived from an EMBL/GenBank/DDBJ whole genome shotgun (WGS) entry which is preliminary data.</text>
</comment>
<keyword evidence="4" id="KW-0732">Signal</keyword>
<sequence length="152" mass="16961">MKRLSLAFLLVFLLPALAGAAPLDTLDQKGLDKLVAEHQGKVIMLNFFATWCPPCRMEIPDLQKVHKAYENKNVVVIGLSVDEDKSAVPAFLQKLGVTYPVYMATRDLTRTFGISSIPFNVFFDRKGKVVLAGTGLVEYKDLVEIFDKLLED</sequence>
<dbReference type="InterPro" id="IPR017937">
    <property type="entry name" value="Thioredoxin_CS"/>
</dbReference>
<feature type="signal peptide" evidence="4">
    <location>
        <begin position="1"/>
        <end position="20"/>
    </location>
</feature>
<dbReference type="GO" id="GO:0030313">
    <property type="term" value="C:cell envelope"/>
    <property type="evidence" value="ECO:0007669"/>
    <property type="project" value="UniProtKB-SubCell"/>
</dbReference>
<feature type="chain" id="PRO_5039330257" evidence="4">
    <location>
        <begin position="21"/>
        <end position="152"/>
    </location>
</feature>
<evidence type="ECO:0000256" key="2">
    <source>
        <dbReference type="ARBA" id="ARBA00022748"/>
    </source>
</evidence>
<evidence type="ECO:0000256" key="1">
    <source>
        <dbReference type="ARBA" id="ARBA00004196"/>
    </source>
</evidence>
<evidence type="ECO:0000313" key="7">
    <source>
        <dbReference type="Proteomes" id="UP000823821"/>
    </source>
</evidence>
<reference evidence="6" key="2">
    <citation type="submission" date="2021-04" db="EMBL/GenBank/DDBJ databases">
        <authorList>
            <person name="Gilroy R."/>
        </authorList>
    </citation>
    <scope>NUCLEOTIDE SEQUENCE</scope>
    <source>
        <strain evidence="6">5032</strain>
    </source>
</reference>
<dbReference type="PROSITE" id="PS51352">
    <property type="entry name" value="THIOREDOXIN_2"/>
    <property type="match status" value="1"/>
</dbReference>
<evidence type="ECO:0000259" key="5">
    <source>
        <dbReference type="PROSITE" id="PS51352"/>
    </source>
</evidence>
<dbReference type="PROSITE" id="PS00194">
    <property type="entry name" value="THIOREDOXIN_1"/>
    <property type="match status" value="1"/>
</dbReference>
<keyword evidence="2" id="KW-0201">Cytochrome c-type biogenesis</keyword>
<dbReference type="CDD" id="cd02966">
    <property type="entry name" value="TlpA_like_family"/>
    <property type="match status" value="1"/>
</dbReference>
<dbReference type="Proteomes" id="UP000823821">
    <property type="component" value="Unassembled WGS sequence"/>
</dbReference>
<dbReference type="InterPro" id="IPR050553">
    <property type="entry name" value="Thioredoxin_ResA/DsbE_sf"/>
</dbReference>
<feature type="domain" description="Thioredoxin" evidence="5">
    <location>
        <begin position="12"/>
        <end position="151"/>
    </location>
</feature>
<dbReference type="InterPro" id="IPR013766">
    <property type="entry name" value="Thioredoxin_domain"/>
</dbReference>
<protein>
    <submittedName>
        <fullName evidence="6">TlpA family protein disulfide reductase</fullName>
    </submittedName>
</protein>
<dbReference type="GO" id="GO:0016491">
    <property type="term" value="F:oxidoreductase activity"/>
    <property type="evidence" value="ECO:0007669"/>
    <property type="project" value="InterPro"/>
</dbReference>
<gene>
    <name evidence="6" type="ORF">H9784_06925</name>
</gene>
<dbReference type="SUPFAM" id="SSF52833">
    <property type="entry name" value="Thioredoxin-like"/>
    <property type="match status" value="1"/>
</dbReference>
<evidence type="ECO:0000313" key="6">
    <source>
        <dbReference type="EMBL" id="HJA79282.1"/>
    </source>
</evidence>
<accession>A0A9D2HN97</accession>
<dbReference type="EMBL" id="DWZD01000040">
    <property type="protein sequence ID" value="HJA79282.1"/>
    <property type="molecule type" value="Genomic_DNA"/>
</dbReference>
<dbReference type="Pfam" id="PF08534">
    <property type="entry name" value="Redoxin"/>
    <property type="match status" value="1"/>
</dbReference>
<reference evidence="6" key="1">
    <citation type="journal article" date="2021" name="PeerJ">
        <title>Extensive microbial diversity within the chicken gut microbiome revealed by metagenomics and culture.</title>
        <authorList>
            <person name="Gilroy R."/>
            <person name="Ravi A."/>
            <person name="Getino M."/>
            <person name="Pursley I."/>
            <person name="Horton D.L."/>
            <person name="Alikhan N.F."/>
            <person name="Baker D."/>
            <person name="Gharbi K."/>
            <person name="Hall N."/>
            <person name="Watson M."/>
            <person name="Adriaenssens E.M."/>
            <person name="Foster-Nyarko E."/>
            <person name="Jarju S."/>
            <person name="Secka A."/>
            <person name="Antonio M."/>
            <person name="Oren A."/>
            <person name="Chaudhuri R.R."/>
            <person name="La Ragione R."/>
            <person name="Hildebrand F."/>
            <person name="Pallen M.J."/>
        </authorList>
    </citation>
    <scope>NUCLEOTIDE SEQUENCE</scope>
    <source>
        <strain evidence="6">5032</strain>
    </source>
</reference>
<keyword evidence="3" id="KW-0676">Redox-active center</keyword>
<dbReference type="Gene3D" id="3.40.30.10">
    <property type="entry name" value="Glutaredoxin"/>
    <property type="match status" value="1"/>
</dbReference>
<dbReference type="InterPro" id="IPR036249">
    <property type="entry name" value="Thioredoxin-like_sf"/>
</dbReference>
<name>A0A9D2HN97_9BACT</name>